<name>A0A395HAE9_9EURO</name>
<sequence length="181" mass="20875">MSATIHSRVVDVDRLIPRVVSHDREERDVENLLPWIFKHTEIAEEEYLEDWPDGSNRLTFFFNELVSYYADFDPRGPDLAAMPMREDIVLPRKSWSGSDRDRARSLIKTQGMLLRLLMQTVYERLESVVKQEVEIRFPISASTVKYVIGGKQYGSRPEGEITVGPRDERLPIISYTGVCLG</sequence>
<accession>A0A395HAE9</accession>
<dbReference type="Proteomes" id="UP000249402">
    <property type="component" value="Unassembled WGS sequence"/>
</dbReference>
<dbReference type="EMBL" id="KZ824426">
    <property type="protein sequence ID" value="RAL03878.1"/>
    <property type="molecule type" value="Genomic_DNA"/>
</dbReference>
<reference evidence="1 2" key="1">
    <citation type="submission" date="2018-02" db="EMBL/GenBank/DDBJ databases">
        <title>The genomes of Aspergillus section Nigri reveals drivers in fungal speciation.</title>
        <authorList>
            <consortium name="DOE Joint Genome Institute"/>
            <person name="Vesth T.C."/>
            <person name="Nybo J."/>
            <person name="Theobald S."/>
            <person name="Brandl J."/>
            <person name="Frisvad J.C."/>
            <person name="Nielsen K.F."/>
            <person name="Lyhne E.K."/>
            <person name="Kogle M.E."/>
            <person name="Kuo A."/>
            <person name="Riley R."/>
            <person name="Clum A."/>
            <person name="Nolan M."/>
            <person name="Lipzen A."/>
            <person name="Salamov A."/>
            <person name="Henrissat B."/>
            <person name="Wiebenga A."/>
            <person name="De vries R.P."/>
            <person name="Grigoriev I.V."/>
            <person name="Mortensen U.H."/>
            <person name="Andersen M.R."/>
            <person name="Baker S.E."/>
        </authorList>
    </citation>
    <scope>NUCLEOTIDE SEQUENCE [LARGE SCALE GENOMIC DNA]</scope>
    <source>
        <strain evidence="1 2">CBS 121593</strain>
    </source>
</reference>
<gene>
    <name evidence="1" type="ORF">BO80DRAFT_273401</name>
</gene>
<dbReference type="VEuPathDB" id="FungiDB:BO80DRAFT_273401"/>
<dbReference type="AlphaFoldDB" id="A0A395HAE9"/>
<keyword evidence="2" id="KW-1185">Reference proteome</keyword>
<proteinExistence type="predicted"/>
<protein>
    <submittedName>
        <fullName evidence="1">Uncharacterized protein</fullName>
    </submittedName>
</protein>
<dbReference type="GeneID" id="37219717"/>
<organism evidence="1 2">
    <name type="scientific">Aspergillus ibericus CBS 121593</name>
    <dbReference type="NCBI Taxonomy" id="1448316"/>
    <lineage>
        <taxon>Eukaryota</taxon>
        <taxon>Fungi</taxon>
        <taxon>Dikarya</taxon>
        <taxon>Ascomycota</taxon>
        <taxon>Pezizomycotina</taxon>
        <taxon>Eurotiomycetes</taxon>
        <taxon>Eurotiomycetidae</taxon>
        <taxon>Eurotiales</taxon>
        <taxon>Aspergillaceae</taxon>
        <taxon>Aspergillus</taxon>
        <taxon>Aspergillus subgen. Circumdati</taxon>
    </lineage>
</organism>
<dbReference type="RefSeq" id="XP_025578205.1">
    <property type="nucleotide sequence ID" value="XM_025714852.1"/>
</dbReference>
<dbReference type="OrthoDB" id="4486482at2759"/>
<evidence type="ECO:0000313" key="2">
    <source>
        <dbReference type="Proteomes" id="UP000249402"/>
    </source>
</evidence>
<evidence type="ECO:0000313" key="1">
    <source>
        <dbReference type="EMBL" id="RAL03878.1"/>
    </source>
</evidence>